<name>A0A5N5HLA5_9ROSA</name>
<gene>
    <name evidence="1" type="ORF">D8674_020619</name>
</gene>
<dbReference type="AlphaFoldDB" id="A0A5N5HLA5"/>
<reference evidence="2" key="2">
    <citation type="submission" date="2019-10" db="EMBL/GenBank/DDBJ databases">
        <title>A de novo genome assembly of a pear dwarfing rootstock.</title>
        <authorList>
            <person name="Wang F."/>
            <person name="Wang J."/>
            <person name="Li S."/>
            <person name="Zhang Y."/>
            <person name="Fang M."/>
            <person name="Ma L."/>
            <person name="Zhao Y."/>
            <person name="Jiang S."/>
        </authorList>
    </citation>
    <scope>NUCLEOTIDE SEQUENCE [LARGE SCALE GENOMIC DNA]</scope>
</reference>
<accession>A0A5N5HLA5</accession>
<comment type="caution">
    <text evidence="1">The sequence shown here is derived from an EMBL/GenBank/DDBJ whole genome shotgun (WGS) entry which is preliminary data.</text>
</comment>
<sequence length="128" mass="14988">MSIYRLIMHFAKQALSSNRVVRTSPIALEQGDRDIATPSDPTPLRVTAFRPITYFKLLNQWYGAELGIQEFRVLHNIRKNVLWQNRDWFKDIMVVDEDWEGDIEGITVRVIPSPNPQFNNELEDIRTC</sequence>
<evidence type="ECO:0000313" key="1">
    <source>
        <dbReference type="EMBL" id="KAB2627001.1"/>
    </source>
</evidence>
<reference evidence="1 2" key="3">
    <citation type="submission" date="2019-11" db="EMBL/GenBank/DDBJ databases">
        <title>A de novo genome assembly of a pear dwarfing rootstock.</title>
        <authorList>
            <person name="Wang F."/>
            <person name="Wang J."/>
            <person name="Li S."/>
            <person name="Zhang Y."/>
            <person name="Fang M."/>
            <person name="Ma L."/>
            <person name="Zhao Y."/>
            <person name="Jiang S."/>
        </authorList>
    </citation>
    <scope>NUCLEOTIDE SEQUENCE [LARGE SCALE GENOMIC DNA]</scope>
    <source>
        <strain evidence="1">S2</strain>
        <tissue evidence="1">Leaf</tissue>
    </source>
</reference>
<keyword evidence="2" id="KW-1185">Reference proteome</keyword>
<dbReference type="EMBL" id="SMOL01000157">
    <property type="protein sequence ID" value="KAB2627001.1"/>
    <property type="molecule type" value="Genomic_DNA"/>
</dbReference>
<proteinExistence type="predicted"/>
<evidence type="ECO:0000313" key="2">
    <source>
        <dbReference type="Proteomes" id="UP000327157"/>
    </source>
</evidence>
<protein>
    <submittedName>
        <fullName evidence="1">Uncharacterized protein</fullName>
    </submittedName>
</protein>
<reference evidence="1 2" key="1">
    <citation type="submission" date="2019-09" db="EMBL/GenBank/DDBJ databases">
        <authorList>
            <person name="Ou C."/>
        </authorList>
    </citation>
    <scope>NUCLEOTIDE SEQUENCE [LARGE SCALE GENOMIC DNA]</scope>
    <source>
        <strain evidence="1">S2</strain>
        <tissue evidence="1">Leaf</tissue>
    </source>
</reference>
<dbReference type="Proteomes" id="UP000327157">
    <property type="component" value="Chromosome 2"/>
</dbReference>
<organism evidence="1 2">
    <name type="scientific">Pyrus ussuriensis x Pyrus communis</name>
    <dbReference type="NCBI Taxonomy" id="2448454"/>
    <lineage>
        <taxon>Eukaryota</taxon>
        <taxon>Viridiplantae</taxon>
        <taxon>Streptophyta</taxon>
        <taxon>Embryophyta</taxon>
        <taxon>Tracheophyta</taxon>
        <taxon>Spermatophyta</taxon>
        <taxon>Magnoliopsida</taxon>
        <taxon>eudicotyledons</taxon>
        <taxon>Gunneridae</taxon>
        <taxon>Pentapetalae</taxon>
        <taxon>rosids</taxon>
        <taxon>fabids</taxon>
        <taxon>Rosales</taxon>
        <taxon>Rosaceae</taxon>
        <taxon>Amygdaloideae</taxon>
        <taxon>Maleae</taxon>
        <taxon>Pyrus</taxon>
    </lineage>
</organism>